<comment type="caution">
    <text evidence="4">The sequence shown here is derived from an EMBL/GenBank/DDBJ whole genome shotgun (WGS) entry which is preliminary data.</text>
</comment>
<feature type="repeat" description="TPR" evidence="1">
    <location>
        <begin position="54"/>
        <end position="87"/>
    </location>
</feature>
<sequence>MKKIMLLGMLLVSVLGVAQNEALFEQGKESYKNGKFSEAVTHWKKIVDNGQESAELYFNLGNANYKLNNIGPSIYYYEKALQLQPNDEDIKNNLAFAQNARVDVIEPLPKTVFSRWYKNISGVFTYNGWAIVAVIGVCLFVTLFLLYWFSGSETKKRVYFSASIFSVVICIAALVMAFQTYMDFTKNRPAIIFAEQTEVKNEPNMGSETAFMLHEGTKVQIMATDTNWARITLADGKDGWLPLGDLKQL</sequence>
<evidence type="ECO:0000256" key="1">
    <source>
        <dbReference type="PROSITE-ProRule" id="PRU00339"/>
    </source>
</evidence>
<keyword evidence="2" id="KW-0472">Membrane</keyword>
<dbReference type="PROSITE" id="PS50005">
    <property type="entry name" value="TPR"/>
    <property type="match status" value="1"/>
</dbReference>
<proteinExistence type="predicted"/>
<gene>
    <name evidence="4" type="ORF">DDV96_07700</name>
</gene>
<keyword evidence="3" id="KW-0732">Signal</keyword>
<protein>
    <submittedName>
        <fullName evidence="4">Ion channel protein</fullName>
    </submittedName>
</protein>
<dbReference type="OrthoDB" id="9776208at2"/>
<dbReference type="Gene3D" id="2.30.30.40">
    <property type="entry name" value="SH3 Domains"/>
    <property type="match status" value="1"/>
</dbReference>
<dbReference type="Gene3D" id="1.25.40.10">
    <property type="entry name" value="Tetratricopeptide repeat domain"/>
    <property type="match status" value="1"/>
</dbReference>
<dbReference type="PROSITE" id="PS50293">
    <property type="entry name" value="TPR_REGION"/>
    <property type="match status" value="1"/>
</dbReference>
<evidence type="ECO:0000256" key="2">
    <source>
        <dbReference type="SAM" id="Phobius"/>
    </source>
</evidence>
<feature type="chain" id="PRO_5015581412" evidence="3">
    <location>
        <begin position="19"/>
        <end position="249"/>
    </location>
</feature>
<evidence type="ECO:0000313" key="4">
    <source>
        <dbReference type="EMBL" id="PVW15277.1"/>
    </source>
</evidence>
<feature type="signal peptide" evidence="3">
    <location>
        <begin position="1"/>
        <end position="18"/>
    </location>
</feature>
<dbReference type="EMBL" id="QEHR01000004">
    <property type="protein sequence ID" value="PVW15277.1"/>
    <property type="molecule type" value="Genomic_DNA"/>
</dbReference>
<organism evidence="4 5">
    <name type="scientific">Marixanthomonas spongiae</name>
    <dbReference type="NCBI Taxonomy" id="2174845"/>
    <lineage>
        <taxon>Bacteria</taxon>
        <taxon>Pseudomonadati</taxon>
        <taxon>Bacteroidota</taxon>
        <taxon>Flavobacteriia</taxon>
        <taxon>Flavobacteriales</taxon>
        <taxon>Flavobacteriaceae</taxon>
        <taxon>Marixanthomonas</taxon>
    </lineage>
</organism>
<dbReference type="InterPro" id="IPR019734">
    <property type="entry name" value="TPR_rpt"/>
</dbReference>
<dbReference type="InterPro" id="IPR011990">
    <property type="entry name" value="TPR-like_helical_dom_sf"/>
</dbReference>
<feature type="transmembrane region" description="Helical" evidence="2">
    <location>
        <begin position="158"/>
        <end position="178"/>
    </location>
</feature>
<keyword evidence="2" id="KW-0812">Transmembrane</keyword>
<dbReference type="Proteomes" id="UP000245962">
    <property type="component" value="Unassembled WGS sequence"/>
</dbReference>
<dbReference type="SUPFAM" id="SSF48452">
    <property type="entry name" value="TPR-like"/>
    <property type="match status" value="1"/>
</dbReference>
<feature type="transmembrane region" description="Helical" evidence="2">
    <location>
        <begin position="126"/>
        <end position="149"/>
    </location>
</feature>
<evidence type="ECO:0000256" key="3">
    <source>
        <dbReference type="SAM" id="SignalP"/>
    </source>
</evidence>
<name>A0A2U0I2E2_9FLAO</name>
<keyword evidence="1" id="KW-0802">TPR repeat</keyword>
<evidence type="ECO:0000313" key="5">
    <source>
        <dbReference type="Proteomes" id="UP000245962"/>
    </source>
</evidence>
<dbReference type="RefSeq" id="WP_116694169.1">
    <property type="nucleotide sequence ID" value="NZ_QEHR01000004.1"/>
</dbReference>
<keyword evidence="2" id="KW-1133">Transmembrane helix</keyword>
<dbReference type="Pfam" id="PF00515">
    <property type="entry name" value="TPR_1"/>
    <property type="match status" value="1"/>
</dbReference>
<dbReference type="AlphaFoldDB" id="A0A2U0I2E2"/>
<keyword evidence="5" id="KW-1185">Reference proteome</keyword>
<dbReference type="SMART" id="SM00028">
    <property type="entry name" value="TPR"/>
    <property type="match status" value="2"/>
</dbReference>
<reference evidence="4 5" key="1">
    <citation type="submission" date="2018-04" db="EMBL/GenBank/DDBJ databases">
        <title>Marixanthomonas spongiae HN-E44 sp. nov., isolated from a marine sponge.</title>
        <authorList>
            <person name="Luo L."/>
            <person name="Zhuang L."/>
        </authorList>
    </citation>
    <scope>NUCLEOTIDE SEQUENCE [LARGE SCALE GENOMIC DNA]</scope>
    <source>
        <strain evidence="4 5">HN-E44</strain>
    </source>
</reference>
<accession>A0A2U0I2E2</accession>